<evidence type="ECO:0000313" key="3">
    <source>
        <dbReference type="Proteomes" id="UP000260025"/>
    </source>
</evidence>
<feature type="coiled-coil region" evidence="1">
    <location>
        <begin position="41"/>
        <end position="68"/>
    </location>
</feature>
<dbReference type="AlphaFoldDB" id="A0A3E2VTF5"/>
<dbReference type="RefSeq" id="WP_117443764.1">
    <property type="nucleotide sequence ID" value="NZ_JAJFEN010000022.1"/>
</dbReference>
<comment type="caution">
    <text evidence="2">The sequence shown here is derived from an EMBL/GenBank/DDBJ whole genome shotgun (WGS) entry which is preliminary data.</text>
</comment>
<sequence length="79" mass="9170">MKKTIYIAGECKLIMNLDKRGVWFCVQTPNMSSGIYPRRPIKLLLEALNRKSKKLIEAENELENHLIHDTPNGYRKIEG</sequence>
<keyword evidence="1" id="KW-0175">Coiled coil</keyword>
<dbReference type="EMBL" id="QVEV01000023">
    <property type="protein sequence ID" value="RGC14166.1"/>
    <property type="molecule type" value="Genomic_DNA"/>
</dbReference>
<proteinExistence type="predicted"/>
<evidence type="ECO:0000313" key="2">
    <source>
        <dbReference type="EMBL" id="RGC14166.1"/>
    </source>
</evidence>
<gene>
    <name evidence="2" type="ORF">DXA38_14405</name>
</gene>
<name>A0A3E2VTF5_CLOIN</name>
<protein>
    <submittedName>
        <fullName evidence="2">Uncharacterized protein</fullName>
    </submittedName>
</protein>
<accession>A0A3E2VTF5</accession>
<reference evidence="2 3" key="1">
    <citation type="submission" date="2018-08" db="EMBL/GenBank/DDBJ databases">
        <title>A genome reference for cultivated species of the human gut microbiota.</title>
        <authorList>
            <person name="Zou Y."/>
            <person name="Xue W."/>
            <person name="Luo G."/>
        </authorList>
    </citation>
    <scope>NUCLEOTIDE SEQUENCE [LARGE SCALE GENOMIC DNA]</scope>
    <source>
        <strain evidence="2 3">OF01-2LB</strain>
    </source>
</reference>
<evidence type="ECO:0000256" key="1">
    <source>
        <dbReference type="SAM" id="Coils"/>
    </source>
</evidence>
<dbReference type="Proteomes" id="UP000260025">
    <property type="component" value="Unassembled WGS sequence"/>
</dbReference>
<organism evidence="2 3">
    <name type="scientific">Clostridium innocuum</name>
    <dbReference type="NCBI Taxonomy" id="1522"/>
    <lineage>
        <taxon>Bacteria</taxon>
        <taxon>Bacillati</taxon>
        <taxon>Bacillota</taxon>
        <taxon>Clostridia</taxon>
        <taxon>Eubacteriales</taxon>
        <taxon>Clostridiaceae</taxon>
        <taxon>Clostridium</taxon>
    </lineage>
</organism>